<evidence type="ECO:0000256" key="4">
    <source>
        <dbReference type="ARBA" id="ARBA00007997"/>
    </source>
</evidence>
<dbReference type="SMART" id="SM01197">
    <property type="entry name" value="FANCL_C"/>
    <property type="match status" value="1"/>
</dbReference>
<evidence type="ECO:0000256" key="11">
    <source>
        <dbReference type="ARBA" id="ARBA00022771"/>
    </source>
</evidence>
<dbReference type="GO" id="GO:0008270">
    <property type="term" value="F:zinc ion binding"/>
    <property type="evidence" value="ECO:0007669"/>
    <property type="project" value="UniProtKB-KW"/>
</dbReference>
<dbReference type="SMART" id="SM00184">
    <property type="entry name" value="RING"/>
    <property type="match status" value="1"/>
</dbReference>
<comment type="pathway">
    <text evidence="3 16">Protein modification; protein ubiquitination.</text>
</comment>
<evidence type="ECO:0000256" key="13">
    <source>
        <dbReference type="ARBA" id="ARBA00022833"/>
    </source>
</evidence>
<dbReference type="Pfam" id="PF22958">
    <property type="entry name" value="Ltn1_1st"/>
    <property type="match status" value="1"/>
</dbReference>
<comment type="catalytic activity">
    <reaction evidence="1 16">
        <text>S-ubiquitinyl-[E2 ubiquitin-conjugating enzyme]-L-cysteine + [acceptor protein]-L-lysine = [E2 ubiquitin-conjugating enzyme]-L-cysteine + N(6)-ubiquitinyl-[acceptor protein]-L-lysine.</text>
        <dbReference type="EC" id="2.3.2.27"/>
    </reaction>
</comment>
<dbReference type="Pfam" id="PF22999">
    <property type="entry name" value="LTN1_E3_ligase_6th"/>
    <property type="match status" value="1"/>
</dbReference>
<dbReference type="Proteomes" id="UP000799772">
    <property type="component" value="Unassembled WGS sequence"/>
</dbReference>
<reference evidence="18" key="1">
    <citation type="journal article" date="2020" name="Stud. Mycol.">
        <title>101 Dothideomycetes genomes: a test case for predicting lifestyles and emergence of pathogens.</title>
        <authorList>
            <person name="Haridas S."/>
            <person name="Albert R."/>
            <person name="Binder M."/>
            <person name="Bloem J."/>
            <person name="Labutti K."/>
            <person name="Salamov A."/>
            <person name="Andreopoulos B."/>
            <person name="Baker S."/>
            <person name="Barry K."/>
            <person name="Bills G."/>
            <person name="Bluhm B."/>
            <person name="Cannon C."/>
            <person name="Castanera R."/>
            <person name="Culley D."/>
            <person name="Daum C."/>
            <person name="Ezra D."/>
            <person name="Gonzalez J."/>
            <person name="Henrissat B."/>
            <person name="Kuo A."/>
            <person name="Liang C."/>
            <person name="Lipzen A."/>
            <person name="Lutzoni F."/>
            <person name="Magnuson J."/>
            <person name="Mondo S."/>
            <person name="Nolan M."/>
            <person name="Ohm R."/>
            <person name="Pangilinan J."/>
            <person name="Park H.-J."/>
            <person name="Ramirez L."/>
            <person name="Alfaro M."/>
            <person name="Sun H."/>
            <person name="Tritt A."/>
            <person name="Yoshinaga Y."/>
            <person name="Zwiers L.-H."/>
            <person name="Turgeon B."/>
            <person name="Goodwin S."/>
            <person name="Spatafora J."/>
            <person name="Crous P."/>
            <person name="Grigoriev I."/>
        </authorList>
    </citation>
    <scope>NUCLEOTIDE SEQUENCE</scope>
    <source>
        <strain evidence="18">CBS 133067</strain>
    </source>
</reference>
<dbReference type="InterPro" id="IPR039795">
    <property type="entry name" value="LTN1/Rkr1"/>
</dbReference>
<organism evidence="18 19">
    <name type="scientific">Rhizodiscina lignyota</name>
    <dbReference type="NCBI Taxonomy" id="1504668"/>
    <lineage>
        <taxon>Eukaryota</taxon>
        <taxon>Fungi</taxon>
        <taxon>Dikarya</taxon>
        <taxon>Ascomycota</taxon>
        <taxon>Pezizomycotina</taxon>
        <taxon>Dothideomycetes</taxon>
        <taxon>Pleosporomycetidae</taxon>
        <taxon>Aulographales</taxon>
        <taxon>Rhizodiscinaceae</taxon>
        <taxon>Rhizodiscina</taxon>
    </lineage>
</organism>
<keyword evidence="8 16" id="KW-0808">Transferase</keyword>
<dbReference type="InterPro" id="IPR011016">
    <property type="entry name" value="Znf_RING-CH"/>
</dbReference>
<evidence type="ECO:0000313" key="18">
    <source>
        <dbReference type="EMBL" id="KAF2102259.1"/>
    </source>
</evidence>
<evidence type="ECO:0000256" key="5">
    <source>
        <dbReference type="ARBA" id="ARBA00012483"/>
    </source>
</evidence>
<comment type="subcellular location">
    <subcellularLocation>
        <location evidence="2">Cytoplasm</location>
        <location evidence="2">Cytosol</location>
    </subcellularLocation>
</comment>
<evidence type="ECO:0000256" key="6">
    <source>
        <dbReference type="ARBA" id="ARBA00017157"/>
    </source>
</evidence>
<dbReference type="InterPro" id="IPR039804">
    <property type="entry name" value="RING-CH-C4HC3_LTN1"/>
</dbReference>
<dbReference type="GO" id="GO:1990116">
    <property type="term" value="P:ribosome-associated ubiquitin-dependent protein catabolic process"/>
    <property type="evidence" value="ECO:0007669"/>
    <property type="project" value="UniProtKB-UniRule"/>
</dbReference>
<dbReference type="OrthoDB" id="6108at2759"/>
<evidence type="ECO:0000256" key="12">
    <source>
        <dbReference type="ARBA" id="ARBA00022786"/>
    </source>
</evidence>
<dbReference type="Pfam" id="PF13639">
    <property type="entry name" value="zf-RING_2"/>
    <property type="match status" value="1"/>
</dbReference>
<comment type="subunit">
    <text evidence="16">Component of the ribosome quality control complex (RQC).</text>
</comment>
<dbReference type="SMART" id="SM00744">
    <property type="entry name" value="RINGv"/>
    <property type="match status" value="1"/>
</dbReference>
<evidence type="ECO:0000256" key="16">
    <source>
        <dbReference type="RuleBase" id="RU367090"/>
    </source>
</evidence>
<dbReference type="Gene3D" id="1.25.10.10">
    <property type="entry name" value="Leucine-rich Repeat Variant"/>
    <property type="match status" value="1"/>
</dbReference>
<dbReference type="GO" id="GO:1990112">
    <property type="term" value="C:RQC complex"/>
    <property type="evidence" value="ECO:0007669"/>
    <property type="project" value="UniProtKB-UniRule"/>
</dbReference>
<evidence type="ECO:0000256" key="10">
    <source>
        <dbReference type="ARBA" id="ARBA00022737"/>
    </source>
</evidence>
<feature type="domain" description="RING-type" evidence="17">
    <location>
        <begin position="1580"/>
        <end position="1626"/>
    </location>
</feature>
<comment type="similarity">
    <text evidence="4 16">Belongs to the LTN1 family.</text>
</comment>
<evidence type="ECO:0000256" key="2">
    <source>
        <dbReference type="ARBA" id="ARBA00004514"/>
    </source>
</evidence>
<dbReference type="Pfam" id="PF23009">
    <property type="entry name" value="UBC_like"/>
    <property type="match status" value="1"/>
</dbReference>
<keyword evidence="10" id="KW-0677">Repeat</keyword>
<keyword evidence="7" id="KW-0963">Cytoplasm</keyword>
<dbReference type="GO" id="GO:0061630">
    <property type="term" value="F:ubiquitin protein ligase activity"/>
    <property type="evidence" value="ECO:0007669"/>
    <property type="project" value="UniProtKB-UniRule"/>
</dbReference>
<keyword evidence="9 16" id="KW-0479">Metal-binding</keyword>
<evidence type="ECO:0000256" key="3">
    <source>
        <dbReference type="ARBA" id="ARBA00004906"/>
    </source>
</evidence>
<evidence type="ECO:0000259" key="17">
    <source>
        <dbReference type="PROSITE" id="PS50089"/>
    </source>
</evidence>
<comment type="function">
    <text evidence="16">E3 ubiquitin-protein ligase. Component of the ribosome quality control complex (RQC), a ribosome-associated complex that mediates ubiquitination and extraction of incompletely synthesized nascent chains for proteasomal degradation.</text>
</comment>
<comment type="function">
    <text evidence="14">E3 ubiquitin-protein ligase component of the ribosome quality control complex (RQC), a ribosome-associated complex that mediates ubiquitination and extraction of incompletely synthesized nascent chains for proteasomal degradation. Mediates ubiquitination of proteins derived from mRNAs lacking stop codons (non-stop proteins) and other translation arrest products induced by poly-lysine sequences and tandem rare codons. Ubiquitination leads to CDC48 recruitment for extraction and degradation of the incomplete translation product. May indirectly play a role in chromatin function and transcription.</text>
</comment>
<dbReference type="InterPro" id="IPR016024">
    <property type="entry name" value="ARM-type_fold"/>
</dbReference>
<accession>A0A9P4IMQ2</accession>
<dbReference type="FunFam" id="3.30.40.10:FF:000038">
    <property type="entry name" value="E3 ubiquitin-protein ligase listerin"/>
    <property type="match status" value="1"/>
</dbReference>
<evidence type="ECO:0000256" key="14">
    <source>
        <dbReference type="ARBA" id="ARBA00055150"/>
    </source>
</evidence>
<dbReference type="EMBL" id="ML978123">
    <property type="protein sequence ID" value="KAF2102259.1"/>
    <property type="molecule type" value="Genomic_DNA"/>
</dbReference>
<dbReference type="Gene3D" id="3.30.40.10">
    <property type="entry name" value="Zinc/RING finger domain, C3HC4 (zinc finger)"/>
    <property type="match status" value="1"/>
</dbReference>
<dbReference type="CDD" id="cd16491">
    <property type="entry name" value="RING-CH-C4HC3_LTN1"/>
    <property type="match status" value="1"/>
</dbReference>
<evidence type="ECO:0000313" key="19">
    <source>
        <dbReference type="Proteomes" id="UP000799772"/>
    </source>
</evidence>
<evidence type="ECO:0000256" key="9">
    <source>
        <dbReference type="ARBA" id="ARBA00022723"/>
    </source>
</evidence>
<proteinExistence type="inferred from homology"/>
<dbReference type="InterPro" id="IPR054476">
    <property type="entry name" value="Ltn1_N"/>
</dbReference>
<dbReference type="InterPro" id="IPR013083">
    <property type="entry name" value="Znf_RING/FYVE/PHD"/>
</dbReference>
<dbReference type="InterPro" id="IPR001841">
    <property type="entry name" value="Znf_RING"/>
</dbReference>
<evidence type="ECO:0000256" key="15">
    <source>
        <dbReference type="PROSITE-ProRule" id="PRU00175"/>
    </source>
</evidence>
<keyword evidence="13 16" id="KW-0862">Zinc</keyword>
<protein>
    <recommendedName>
        <fullName evidence="6 16">E3 ubiquitin-protein ligase listerin</fullName>
        <ecNumber evidence="5 16">2.3.2.27</ecNumber>
    </recommendedName>
    <alternativeName>
        <fullName evidence="16">RING-type E3 ubiquitin transferase listerin</fullName>
    </alternativeName>
</protein>
<keyword evidence="12 16" id="KW-0833">Ubl conjugation pathway</keyword>
<dbReference type="InterPro" id="IPR011989">
    <property type="entry name" value="ARM-like"/>
</dbReference>
<dbReference type="PANTHER" id="PTHR12389:SF0">
    <property type="entry name" value="E3 UBIQUITIN-PROTEIN LIGASE LISTERIN"/>
    <property type="match status" value="1"/>
</dbReference>
<dbReference type="InterPro" id="IPR054477">
    <property type="entry name" value="LTN1_E3_ligase_6th"/>
</dbReference>
<dbReference type="PANTHER" id="PTHR12389">
    <property type="entry name" value="ZINC FINGER PROTEIN 294"/>
    <property type="match status" value="1"/>
</dbReference>
<dbReference type="GO" id="GO:0005829">
    <property type="term" value="C:cytosol"/>
    <property type="evidence" value="ECO:0007669"/>
    <property type="project" value="UniProtKB-SubCell"/>
</dbReference>
<name>A0A9P4IMQ2_9PEZI</name>
<dbReference type="GO" id="GO:0043023">
    <property type="term" value="F:ribosomal large subunit binding"/>
    <property type="evidence" value="ECO:0007669"/>
    <property type="project" value="TreeGrafter"/>
</dbReference>
<dbReference type="InterPro" id="IPR054478">
    <property type="entry name" value="LTN1_UBC"/>
</dbReference>
<dbReference type="GO" id="GO:0072344">
    <property type="term" value="P:rescue of stalled ribosome"/>
    <property type="evidence" value="ECO:0007669"/>
    <property type="project" value="UniProtKB-UniRule"/>
</dbReference>
<evidence type="ECO:0000256" key="8">
    <source>
        <dbReference type="ARBA" id="ARBA00022679"/>
    </source>
</evidence>
<evidence type="ECO:0000256" key="1">
    <source>
        <dbReference type="ARBA" id="ARBA00000900"/>
    </source>
</evidence>
<evidence type="ECO:0000256" key="7">
    <source>
        <dbReference type="ARBA" id="ARBA00022490"/>
    </source>
</evidence>
<dbReference type="SUPFAM" id="SSF48371">
    <property type="entry name" value="ARM repeat"/>
    <property type="match status" value="1"/>
</dbReference>
<dbReference type="SUPFAM" id="SSF57850">
    <property type="entry name" value="RING/U-box"/>
    <property type="match status" value="1"/>
</dbReference>
<dbReference type="EC" id="2.3.2.27" evidence="5 16"/>
<gene>
    <name evidence="18" type="ORF">NA57DRAFT_73689</name>
</gene>
<keyword evidence="19" id="KW-1185">Reference proteome</keyword>
<sequence length="1632" mass="181368">MAKRPGKTQASSARAASGAFGGAFGPSSAVAAFSAPSSPLTYVSEPPDLSAISDPNIVVLFKNLSKKDGTTKAKALEELQTYISASPGQIEDSFLDTWIAFYPRTSIDNARRVRQLAHTLHGQICASCGKRVARHMPEVVGPWLAGVYDSDKGVSKAAKDALNSVFSSPDKLASLRKRYQEPILDFCRNVIDNETPQTLSDERTASPDEIEAKYCRILAAVISLIASLLGELPREHIDKHQVTYTEVIQDGKLWKLAYYQDPAVRRATHRLLRTCLAKLPEITRSALSLIGSAYMHQALRSDQTGTSLDYSECLVSLVRFDVAVWTDNAKGSKGISRLCSFLKRGSQLGPPEFWSNVLHFFESLPLESYASTEQDCWEILKAMRAGINKKDEPRPNLTPAYREYIHVAALMADSLTKDESKRLLESSLMPIVRHHLHPSSDSSQWSLPETGSLSLIAQLLTIPIMRSVVTDSWLGLTEQLIEDMQVSLPEQAKEFDASQQAVARQGSRWASIQAALAQDHNQDEALSIDLVMEVVDSALKLLQERNGKPYGAASVVESILYEMTLRPETEKHIHAFIKDRLPELFSSPSAQYLAGILYHESSISGFPQVWETTLQNILNEKDTSIRERGLKALLASSRLPKDLSLVGKSPALKSFLLQQTKEALEGQHDWSFITTLPKQSSESITSNNATDEMLTSMINSLSLDETAPYALEGLQVLTKSNRRVVEQFMRKPEASLLLPRLLYLSESADDDTAQTATALNNLIQSNLSLSQTDDSGASQEALFRTIQNGLLDASEMSVSVETLLKIATDFHKRNEKSEAIAGLLPSMSAWEEALIPFMRILPVPGLSVTSVMKGAVHLVQSDDAASARSALSKLPRDAEGCSVAIRIAKYATGLLREVSPALSQEQMKEVFRLLALTRTLANHNVSISGANHMWSDYSPESEREMADLVSNMQALLTDWLREYPEWWLESGHSAATPLAITTMMNTLLGASGETSPSSFYNAESYSIMGSELLETHGVPHGFTEQCEQRIMSFRKDKLFLPLVATCVTYPLALSTSKVVTRYFNELVSELTTAEINTKSEEVLRKAILMNATHQALEDIEGVAKQRIIFLVKHFLPWLATDIEPATKAELFTVLSYLLPAMKDIYGDYWEQALTAITMTWSTAPELNPTSPELQYYLPLLHSSLRLFDGLSRLAAEEDANDDLVDAVKDSQKSASVGLFHILQCSKDCPDEYNQPLRVVNDIASRHITRISFDDLGELEDAYPLLFAPSQSVQQAAYGLVHRKIPSLLEHISLDAALSKTDAKLPEELISLVLEAPTTKDLEDAVWERGMPLPLRGYLLSWLLIFDHFEHASYKVKIDYLNSLKDIAALLPLLSFTFDFLGHSRGKPFDISKLDITNYDASTPSYDPLEYDTQHFLSHLYYLSLMYAPSLVKTWWLELRSRALVSSVEAWTEKFVSPHIISSSLASVSQWSAEQSDPSNPNVSTGEDNLKISVNQKAKEIRASYDIDEQTMSILIRLPDAWPLRQAEVQGISRVGVDEKKWQSWVRGCQGVITFSNNNLTDGLIAFRRNVIGAMKGQTECAICYSIISADKQLPSKRCSTCKNLFHSGCLYRWFKTSNASTCPLCRNPFNYG</sequence>
<comment type="caution">
    <text evidence="18">The sequence shown here is derived from an EMBL/GenBank/DDBJ whole genome shotgun (WGS) entry which is preliminary data.</text>
</comment>
<dbReference type="PROSITE" id="PS50089">
    <property type="entry name" value="ZF_RING_2"/>
    <property type="match status" value="1"/>
</dbReference>
<keyword evidence="11 15" id="KW-0863">Zinc-finger</keyword>